<dbReference type="EMBL" id="BAABME010000592">
    <property type="protein sequence ID" value="GAA0144021.1"/>
    <property type="molecule type" value="Genomic_DNA"/>
</dbReference>
<evidence type="ECO:0008006" key="6">
    <source>
        <dbReference type="Google" id="ProtNLM"/>
    </source>
</evidence>
<evidence type="ECO:0000313" key="4">
    <source>
        <dbReference type="EMBL" id="GAA0144021.1"/>
    </source>
</evidence>
<dbReference type="InterPro" id="IPR046523">
    <property type="entry name" value="UTP20_dom"/>
</dbReference>
<feature type="domain" description="U3 small nucleolar RNA-associated protein 20" evidence="2">
    <location>
        <begin position="1728"/>
        <end position="1942"/>
    </location>
</feature>
<dbReference type="Gene3D" id="1.25.10.10">
    <property type="entry name" value="Leucine-rich Repeat Variant"/>
    <property type="match status" value="2"/>
</dbReference>
<gene>
    <name evidence="4" type="ORF">LIER_04571</name>
</gene>
<organism evidence="4 5">
    <name type="scientific">Lithospermum erythrorhizon</name>
    <name type="common">Purple gromwell</name>
    <name type="synonym">Lithospermum officinale var. erythrorhizon</name>
    <dbReference type="NCBI Taxonomy" id="34254"/>
    <lineage>
        <taxon>Eukaryota</taxon>
        <taxon>Viridiplantae</taxon>
        <taxon>Streptophyta</taxon>
        <taxon>Embryophyta</taxon>
        <taxon>Tracheophyta</taxon>
        <taxon>Spermatophyta</taxon>
        <taxon>Magnoliopsida</taxon>
        <taxon>eudicotyledons</taxon>
        <taxon>Gunneridae</taxon>
        <taxon>Pentapetalae</taxon>
        <taxon>asterids</taxon>
        <taxon>lamiids</taxon>
        <taxon>Boraginales</taxon>
        <taxon>Boraginaceae</taxon>
        <taxon>Boraginoideae</taxon>
        <taxon>Lithospermeae</taxon>
        <taxon>Lithospermum</taxon>
    </lineage>
</organism>
<dbReference type="InterPro" id="IPR057525">
    <property type="entry name" value="UTP20_C"/>
</dbReference>
<keyword evidence="5" id="KW-1185">Reference proteome</keyword>
<dbReference type="InterPro" id="IPR011989">
    <property type="entry name" value="ARM-like"/>
</dbReference>
<dbReference type="InterPro" id="IPR052575">
    <property type="entry name" value="SSU_processome_comp_20"/>
</dbReference>
<dbReference type="GO" id="GO:0030686">
    <property type="term" value="C:90S preribosome"/>
    <property type="evidence" value="ECO:0007669"/>
    <property type="project" value="TreeGrafter"/>
</dbReference>
<protein>
    <recommendedName>
        <fullName evidence="6">Small subunit processome component 20 homolog</fullName>
    </recommendedName>
</protein>
<evidence type="ECO:0000259" key="3">
    <source>
        <dbReference type="Pfam" id="PF23099"/>
    </source>
</evidence>
<sequence length="2669" mass="303336">MATPSDSTAVKSLNNGPGRRRFLFKTFAQRIDDIEIDVFRSLHPVKAEPSQGSSFFLDCLVECRELNTAEDFISFYEEMLPLVQTLPQIILQKEVILSKLLCRMQMRGRLSLEPILRLIAALSRDLLADFLPFLRKIADSLVSLLESGADREPEIIEQIFTSWSYILMYLQKYLTRDVIRVLKVTVKLRYYPKDYIQEFMAESVSFLLRNVPLEQLKEGIKKVIYEVSKKPLTMRKSAVSALLWYTMRGTGLRFHSGAKQVLMLLLDSSIFGIGDRIMEGSSTVLEVLVVAFQRLCEEMDSSELCLMWDCLYEEIVESVSKPDILYLDRLLSLLLSTLQNGYVRKISDYEQMLKVIGLLVERFINLEVDQGAQYLEVQLKSVVDKILQLIICVIDGVSDDASIWSKAYSHWAPVFKLRNTSLLTFMKDLLQKEPCVSQVFCSDIICALNELVETFEEEVIDLLLTICEKQVQDSSFSSMLLTDNLINIRRNVLEATNLEGLSSIEFSEDRFARLWGIVCCYPYLVNDQADANLLLGLVNNLELLMTKPGFPIPTVESLIATALASYYKVFSRTNIGTEESVVGTFLNFAKKYKSSAQILSSVADTLDCIYGSVDEEGTGCQSHHPELVPSKFVEALDVFAENLYNPNKEVRCSTLRILSHYEPLDDGCLSGVQLDEATTKTDILDALRSDNRDSNVVRLLLLIEATPLSVASSRKVVLLISKLQMLVSATRMSRHYIPLVLSGIFGIFHNRFSIIWDPALECLAVLVEKHSLMLWEKYAHYLNHSVSTCFLDHEQLASDNTVLSSGETDIESGLVVRFRSHLTPQSDSTPRMTVLTYLIRALQKVPSVSESRSVDIVPLFLKFLGYNTDDLVSVESFNFQICKGKDWKGVLKEWLNLFALMRNLKSSYRGQFLKEVLLFRLIDDNDPELQMKALDCLLNWKDEYLRPYDQHLKNLINAKTLREELTTWGLSPESSHINIEHRSYLVPVVIRLLVPKVRKLKSLSSRKQTSVFHRKAILGFLAQLDPHELPLFFVLLLKPLQTMPQEINLKMPSLYIPPPNEVDTISILKHFTAMNIKALSWKKLYGFMHVVEDVMSVFDDMHISPFLDLLMGCVVRVLESCMSTLETNKISALFNDKDVSENNILVLGDNAVKQTKELRSLCLKVISFALTKYEDHDFGGEFWDLFFTSVKPLISCFKQEGASSERPSSLFSCFLAMSINPRIVPLLLREDNLIPDIFSMLTVVTASDAILSSVFKFIENLLNLDEQLGEDTSIKSILLPHVDILVSSIHGLFTQNNPSKRRMRHPGPQELGVFRLLSKYITESSAAHKFVDFLLPILSKKPQNSDVCMETLHTMRPLVILIQSGSNKKIVNSLSQLLTYADPEIRPSICDVIDALAQSDVSLVDVAKLIRELNPIPDMDMGDFDYETKFAAYDKVNIDLFFAIQEEHAILILSHAIWDLSSDEKTLQESAYRLFLCFIEFSGRVLDGRVDQDHLSHSRASVQHVLNNFILRHMGNAMNKEGPVQKMWIEILKEMVVKLPSLSCLEPYRALCSEDPEQDFFNNILHVQKHMRAKALSRFKTKISSENFSELILNKVFVPLFFNMLINVQDGKGEHVRNSCLEALASVSGCLKWEPYFALLLRCFREMDMKPDKQKILLRLICSILDNFHFSESTPHGANESGTLDSDITMLHYSSTSTICSSSEKIYCRQTCLQTNLLPKIQKMLTSNSDSVNVNVSLVALKVLKLLPGDVLDSQLPSIIHCISNFLKNRQESVRDEARSALTACLKELGLEFLQFILKVLKSTLKRGFELHVLGYTLNFILSKFPLYPINGKLDCCLEDLLSVVRNDILGDVSEEKEVDKLASKMKETRKQKSFDTLKLIAQSITFRTHATKLLSTVTINLKKHLTPKVKRKLEGMLKEITSGIQCNPSVNHTDLFFFVYGRIKDGITDELCENESTILLRKEEQADGVVISKETDRWIDVNPRYSHLITGFALGLLQSYMKKLKLNKKDEEMLSLLDPFVSLLGDCLTSKYENIVSAALRCLTPLVRLPLVSLESAADKIKNSLLSIGKNSLSSSSLMESCIGLLTGLLRGTRVTLSTDQLHMLIQFPLFIDLEKNPSFVALSLLKAIVNRKLVVPEIYDLVNRVAEIMVMSQVEPVRKKCSQILLQFLMDYRLSKKRLQQHLDFLLAHLKEGYEYSTGKEAVLEMLHAIIMKFPVSILDEQSQTVFLNLVLRLANDPNNKVRSMIGAVLKLLIGRVSLHSLQAILDYSLSWYLSEKQKLWSAGAQVLGLLVEVMKTGFQKHISSNLLEKMRSILLSAMHVQQDSSDNSTPFWKEAYYTLIMLEKLLHQFPSLILNHEFKSIWETICELLLHQHLWLRNISNRLLGIYFVAVSDARREMNEGVLQSSFLISPSRLFFIAASLCCQLKMPQIDDAAVNLITQNLFFCICGLDSSLTENQSENSQKLWSSISPDEQGRCLKKLLDPRGIILLASLNSDPGNSQNSDLYMVVSYLLNKLGKISLQMEPIQMKAVFNLFKLILPKLFHGSNIVSPIIEDDRHNHAYQILLPLYKVCEGYAGKIISDDVKQLAEDAWQCMTKTIGHENFSKVHKQIRKDLRGKREKRKRGEKIGAVVDPMGNAKRKLRLAVKNRAYKKRKIMTMKGGKRKRE</sequence>
<feature type="domain" description="U3 small nucleolar RNA-associated protein 20 N-terminal" evidence="1">
    <location>
        <begin position="889"/>
        <end position="1520"/>
    </location>
</feature>
<evidence type="ECO:0000313" key="5">
    <source>
        <dbReference type="Proteomes" id="UP001454036"/>
    </source>
</evidence>
<dbReference type="InterPro" id="IPR016024">
    <property type="entry name" value="ARM-type_fold"/>
</dbReference>
<dbReference type="PANTHER" id="PTHR17695:SF11">
    <property type="entry name" value="SMALL SUBUNIT PROCESSOME COMPONENT 20 HOMOLOG"/>
    <property type="match status" value="1"/>
</dbReference>
<dbReference type="GO" id="GO:0032040">
    <property type="term" value="C:small-subunit processome"/>
    <property type="evidence" value="ECO:0007669"/>
    <property type="project" value="TreeGrafter"/>
</dbReference>
<name>A0AAV3NZX7_LITER</name>
<dbReference type="Pfam" id="PF23099">
    <property type="entry name" value="UTP20_C"/>
    <property type="match status" value="1"/>
</dbReference>
<dbReference type="Pfam" id="PF07539">
    <property type="entry name" value="UTP20_N"/>
    <property type="match status" value="1"/>
</dbReference>
<proteinExistence type="predicted"/>
<dbReference type="SUPFAM" id="SSF48371">
    <property type="entry name" value="ARM repeat"/>
    <property type="match status" value="3"/>
</dbReference>
<dbReference type="Pfam" id="PF20416">
    <property type="entry name" value="UTP20"/>
    <property type="match status" value="1"/>
</dbReference>
<feature type="domain" description="U3 small nucleolar RNA-associated protein 20 C-terminal" evidence="3">
    <location>
        <begin position="2583"/>
        <end position="2659"/>
    </location>
</feature>
<reference evidence="4 5" key="1">
    <citation type="submission" date="2024-01" db="EMBL/GenBank/DDBJ databases">
        <title>The complete chloroplast genome sequence of Lithospermum erythrorhizon: insights into the phylogenetic relationship among Boraginaceae species and the maternal lineages of purple gromwells.</title>
        <authorList>
            <person name="Okada T."/>
            <person name="Watanabe K."/>
        </authorList>
    </citation>
    <scope>NUCLEOTIDE SEQUENCE [LARGE SCALE GENOMIC DNA]</scope>
</reference>
<dbReference type="Proteomes" id="UP001454036">
    <property type="component" value="Unassembled WGS sequence"/>
</dbReference>
<dbReference type="PANTHER" id="PTHR17695">
    <property type="entry name" value="SMALL SUBUNIT PROCESSOME COMPONENT 20 HOMOLOG"/>
    <property type="match status" value="1"/>
</dbReference>
<dbReference type="InterPro" id="IPR011430">
    <property type="entry name" value="UTP20_N"/>
</dbReference>
<accession>A0AAV3NZX7</accession>
<evidence type="ECO:0000259" key="1">
    <source>
        <dbReference type="Pfam" id="PF07539"/>
    </source>
</evidence>
<comment type="caution">
    <text evidence="4">The sequence shown here is derived from an EMBL/GenBank/DDBJ whole genome shotgun (WGS) entry which is preliminary data.</text>
</comment>
<evidence type="ECO:0000259" key="2">
    <source>
        <dbReference type="Pfam" id="PF20416"/>
    </source>
</evidence>